<keyword evidence="3" id="KW-1185">Reference proteome</keyword>
<feature type="region of interest" description="Disordered" evidence="1">
    <location>
        <begin position="1"/>
        <end position="24"/>
    </location>
</feature>
<dbReference type="EMBL" id="JBHTHX010000005">
    <property type="protein sequence ID" value="MFD0883074.1"/>
    <property type="molecule type" value="Genomic_DNA"/>
</dbReference>
<accession>A0ABW3DJC3</accession>
<evidence type="ECO:0000313" key="2">
    <source>
        <dbReference type="EMBL" id="MFD0883074.1"/>
    </source>
</evidence>
<reference evidence="3" key="1">
    <citation type="journal article" date="2019" name="Int. J. Syst. Evol. Microbiol.">
        <title>The Global Catalogue of Microorganisms (GCM) 10K type strain sequencing project: providing services to taxonomists for standard genome sequencing and annotation.</title>
        <authorList>
            <consortium name="The Broad Institute Genomics Platform"/>
            <consortium name="The Broad Institute Genome Sequencing Center for Infectious Disease"/>
            <person name="Wu L."/>
            <person name="Ma J."/>
        </authorList>
    </citation>
    <scope>NUCLEOTIDE SEQUENCE [LARGE SCALE GENOMIC DNA]</scope>
    <source>
        <strain evidence="3">CCUG 62974</strain>
    </source>
</reference>
<sequence>MIYKTTARPQVTEPSLPSETPAACPACHSGPVRAEAKDWPEPISTCWNYWIAVSTGDQLGVMKVLGLSAPRSITFAEAQEVIDADGHGEPDDRHHLSRVFVTPEVNGWTLVIGAWCDPCGNERHEDVLRSCKALSTRYGRAQAYYYGAQGDGSAWLVTEHGHVIRRYAATGEPTDETFTLGDPLPLERSRLLELGVPVNGDLRTANSEQIEEWTWVAFDLAPEIAAAYGVSPFTLTRETRVRGTGVLALTPVPAAGSTA</sequence>
<gene>
    <name evidence="2" type="ORF">ACFQ08_00630</name>
</gene>
<protein>
    <submittedName>
        <fullName evidence="2">Uncharacterized protein</fullName>
    </submittedName>
</protein>
<proteinExistence type="predicted"/>
<feature type="compositionally biased region" description="Polar residues" evidence="1">
    <location>
        <begin position="7"/>
        <end position="18"/>
    </location>
</feature>
<comment type="caution">
    <text evidence="2">The sequence shown here is derived from an EMBL/GenBank/DDBJ whole genome shotgun (WGS) entry which is preliminary data.</text>
</comment>
<evidence type="ECO:0000313" key="3">
    <source>
        <dbReference type="Proteomes" id="UP001597024"/>
    </source>
</evidence>
<evidence type="ECO:0000256" key="1">
    <source>
        <dbReference type="SAM" id="MobiDB-lite"/>
    </source>
</evidence>
<dbReference type="Proteomes" id="UP001597024">
    <property type="component" value="Unassembled WGS sequence"/>
</dbReference>
<organism evidence="2 3">
    <name type="scientific">Streptosporangium algeriense</name>
    <dbReference type="NCBI Taxonomy" id="1682748"/>
    <lineage>
        <taxon>Bacteria</taxon>
        <taxon>Bacillati</taxon>
        <taxon>Actinomycetota</taxon>
        <taxon>Actinomycetes</taxon>
        <taxon>Streptosporangiales</taxon>
        <taxon>Streptosporangiaceae</taxon>
        <taxon>Streptosporangium</taxon>
    </lineage>
</organism>
<name>A0ABW3DJC3_9ACTN</name>